<comment type="catalytic activity">
    <reaction evidence="4">
        <text>a 1-acyl-sn-glycero-3-phosphate + an acyl-CoA = a 1,2-diacyl-sn-glycero-3-phosphate + CoA</text>
        <dbReference type="Rhea" id="RHEA:19709"/>
        <dbReference type="ChEBI" id="CHEBI:57287"/>
        <dbReference type="ChEBI" id="CHEBI:57970"/>
        <dbReference type="ChEBI" id="CHEBI:58342"/>
        <dbReference type="ChEBI" id="CHEBI:58608"/>
        <dbReference type="EC" id="2.3.1.51"/>
    </reaction>
</comment>
<keyword evidence="4" id="KW-0444">Lipid biosynthesis</keyword>
<dbReference type="EC" id="2.3.1.51" evidence="4"/>
<keyword evidence="6" id="KW-0812">Transmembrane</keyword>
<sequence>MITMVGILFYLLTATTITTLTINALVFLSNALQMPALEFYARSLASFIALFICACYGTIASACLNVVGYGGLGQWTTARSFKWTMLLFTGVWFDIQDEKDYLNTTRPAVFVGNHQTELDVLFLGHVFPKYCSVTAKKSLKMVPFLGWFMALSKTVFIERTSRAQAFAAFDDAAKQMQEAKQSVYIFPEGTRSYYDKPDLLSFKKGAFHLAIQAQVPIVPIVVANYSNVLNTKKKIFRPGSIPIRVLAPIETKGKTKEDVDELLNETREKMLKALIEITQDAQKQGIALKDSQRESQANGQARSTGVEQKGMNAAS</sequence>
<dbReference type="OrthoDB" id="202234at2759"/>
<reference evidence="8 9" key="1">
    <citation type="submission" date="2015-07" db="EMBL/GenBank/DDBJ databases">
        <title>Comparative genomics of the Sigatoka disease complex on banana suggests a link between parallel evolutionary changes in Pseudocercospora fijiensis and Pseudocercospora eumusae and increased virulence on the banana host.</title>
        <authorList>
            <person name="Chang T.-C."/>
            <person name="Salvucci A."/>
            <person name="Crous P.W."/>
            <person name="Stergiopoulos I."/>
        </authorList>
    </citation>
    <scope>NUCLEOTIDE SEQUENCE [LARGE SCALE GENOMIC DNA]</scope>
    <source>
        <strain evidence="8 9">CBS 116634</strain>
    </source>
</reference>
<dbReference type="PANTHER" id="PTHR10434">
    <property type="entry name" value="1-ACYL-SN-GLYCEROL-3-PHOSPHATE ACYLTRANSFERASE"/>
    <property type="match status" value="1"/>
</dbReference>
<evidence type="ECO:0000256" key="4">
    <source>
        <dbReference type="RuleBase" id="RU361267"/>
    </source>
</evidence>
<dbReference type="InterPro" id="IPR004552">
    <property type="entry name" value="AGP_acyltrans"/>
</dbReference>
<keyword evidence="2 4" id="KW-0808">Transferase</keyword>
<comment type="caution">
    <text evidence="8">The sequence shown here is derived from an EMBL/GenBank/DDBJ whole genome shotgun (WGS) entry which is preliminary data.</text>
</comment>
<feature type="compositionally biased region" description="Polar residues" evidence="5">
    <location>
        <begin position="294"/>
        <end position="306"/>
    </location>
</feature>
<dbReference type="STRING" id="113226.A0A139I998"/>
<feature type="domain" description="Phospholipid/glycerol acyltransferase" evidence="7">
    <location>
        <begin position="108"/>
        <end position="225"/>
    </location>
</feature>
<organism evidence="8 9">
    <name type="scientific">Pseudocercospora musae</name>
    <dbReference type="NCBI Taxonomy" id="113226"/>
    <lineage>
        <taxon>Eukaryota</taxon>
        <taxon>Fungi</taxon>
        <taxon>Dikarya</taxon>
        <taxon>Ascomycota</taxon>
        <taxon>Pezizomycotina</taxon>
        <taxon>Dothideomycetes</taxon>
        <taxon>Dothideomycetidae</taxon>
        <taxon>Mycosphaerellales</taxon>
        <taxon>Mycosphaerellaceae</taxon>
        <taxon>Pseudocercospora</taxon>
    </lineage>
</organism>
<feature type="region of interest" description="Disordered" evidence="5">
    <location>
        <begin position="285"/>
        <end position="315"/>
    </location>
</feature>
<keyword evidence="6" id="KW-0472">Membrane</keyword>
<dbReference type="EMBL" id="LFZO01000210">
    <property type="protein sequence ID" value="KXT11298.1"/>
    <property type="molecule type" value="Genomic_DNA"/>
</dbReference>
<comment type="similarity">
    <text evidence="1 4">Belongs to the 1-acyl-sn-glycerol-3-phosphate acyltransferase family.</text>
</comment>
<dbReference type="GO" id="GO:0005783">
    <property type="term" value="C:endoplasmic reticulum"/>
    <property type="evidence" value="ECO:0007669"/>
    <property type="project" value="TreeGrafter"/>
</dbReference>
<evidence type="ECO:0000256" key="2">
    <source>
        <dbReference type="ARBA" id="ARBA00022679"/>
    </source>
</evidence>
<dbReference type="GO" id="GO:0006654">
    <property type="term" value="P:phosphatidic acid biosynthetic process"/>
    <property type="evidence" value="ECO:0007669"/>
    <property type="project" value="TreeGrafter"/>
</dbReference>
<evidence type="ECO:0000313" key="9">
    <source>
        <dbReference type="Proteomes" id="UP000073492"/>
    </source>
</evidence>
<comment type="domain">
    <text evidence="4">The HXXXXD motif is essential for acyltransferase activity and may constitute the binding site for the phosphate moiety of the glycerol-3-phosphate.</text>
</comment>
<keyword evidence="3 4" id="KW-0012">Acyltransferase</keyword>
<feature type="transmembrane region" description="Helical" evidence="6">
    <location>
        <begin position="7"/>
        <end position="28"/>
    </location>
</feature>
<name>A0A139I998_9PEZI</name>
<gene>
    <name evidence="8" type="ORF">AC579_1666</name>
</gene>
<dbReference type="InterPro" id="IPR002123">
    <property type="entry name" value="Plipid/glycerol_acylTrfase"/>
</dbReference>
<dbReference type="GO" id="GO:0005811">
    <property type="term" value="C:lipid droplet"/>
    <property type="evidence" value="ECO:0007669"/>
    <property type="project" value="EnsemblFungi"/>
</dbReference>
<dbReference type="PANTHER" id="PTHR10434:SF11">
    <property type="entry name" value="1-ACYL-SN-GLYCEROL-3-PHOSPHATE ACYLTRANSFERASE"/>
    <property type="match status" value="1"/>
</dbReference>
<dbReference type="NCBIfam" id="TIGR00530">
    <property type="entry name" value="AGP_acyltrn"/>
    <property type="match status" value="1"/>
</dbReference>
<evidence type="ECO:0000256" key="1">
    <source>
        <dbReference type="ARBA" id="ARBA00008655"/>
    </source>
</evidence>
<keyword evidence="4" id="KW-1208">Phospholipid metabolism</keyword>
<proteinExistence type="inferred from homology"/>
<protein>
    <recommendedName>
        <fullName evidence="4">1-acyl-sn-glycerol-3-phosphate acyltransferase</fullName>
        <ecNumber evidence="4">2.3.1.51</ecNumber>
    </recommendedName>
</protein>
<keyword evidence="9" id="KW-1185">Reference proteome</keyword>
<evidence type="ECO:0000256" key="5">
    <source>
        <dbReference type="SAM" id="MobiDB-lite"/>
    </source>
</evidence>
<dbReference type="Proteomes" id="UP000073492">
    <property type="component" value="Unassembled WGS sequence"/>
</dbReference>
<evidence type="ECO:0000256" key="6">
    <source>
        <dbReference type="SAM" id="Phobius"/>
    </source>
</evidence>
<accession>A0A139I998</accession>
<keyword evidence="4" id="KW-0443">Lipid metabolism</keyword>
<evidence type="ECO:0000256" key="3">
    <source>
        <dbReference type="ARBA" id="ARBA00023315"/>
    </source>
</evidence>
<dbReference type="Pfam" id="PF01553">
    <property type="entry name" value="Acyltransferase"/>
    <property type="match status" value="1"/>
</dbReference>
<dbReference type="SUPFAM" id="SSF69593">
    <property type="entry name" value="Glycerol-3-phosphate (1)-acyltransferase"/>
    <property type="match status" value="1"/>
</dbReference>
<feature type="transmembrane region" description="Helical" evidence="6">
    <location>
        <begin position="48"/>
        <end position="72"/>
    </location>
</feature>
<dbReference type="CDD" id="cd07989">
    <property type="entry name" value="LPLAT_AGPAT-like"/>
    <property type="match status" value="1"/>
</dbReference>
<dbReference type="SMART" id="SM00563">
    <property type="entry name" value="PlsC"/>
    <property type="match status" value="1"/>
</dbReference>
<dbReference type="GO" id="GO:0003841">
    <property type="term" value="F:1-acylglycerol-3-phosphate O-acyltransferase activity"/>
    <property type="evidence" value="ECO:0007669"/>
    <property type="project" value="UniProtKB-UniRule"/>
</dbReference>
<dbReference type="AlphaFoldDB" id="A0A139I998"/>
<evidence type="ECO:0000259" key="7">
    <source>
        <dbReference type="SMART" id="SM00563"/>
    </source>
</evidence>
<keyword evidence="4" id="KW-0594">Phospholipid biosynthesis</keyword>
<dbReference type="GO" id="GO:0016020">
    <property type="term" value="C:membrane"/>
    <property type="evidence" value="ECO:0007669"/>
    <property type="project" value="InterPro"/>
</dbReference>
<keyword evidence="6" id="KW-1133">Transmembrane helix</keyword>
<dbReference type="EMBL" id="LFZO01000210">
    <property type="protein sequence ID" value="KXT11300.1"/>
    <property type="molecule type" value="Genomic_DNA"/>
</dbReference>
<evidence type="ECO:0000313" key="8">
    <source>
        <dbReference type="EMBL" id="KXT11300.1"/>
    </source>
</evidence>